<dbReference type="Proteomes" id="UP001626550">
    <property type="component" value="Unassembled WGS sequence"/>
</dbReference>
<evidence type="ECO:0000256" key="1">
    <source>
        <dbReference type="SAM" id="MobiDB-lite"/>
    </source>
</evidence>
<feature type="compositionally biased region" description="Basic and acidic residues" evidence="1">
    <location>
        <begin position="111"/>
        <end position="120"/>
    </location>
</feature>
<feature type="compositionally biased region" description="Polar residues" evidence="1">
    <location>
        <begin position="133"/>
        <end position="155"/>
    </location>
</feature>
<reference evidence="2 3" key="1">
    <citation type="submission" date="2024-11" db="EMBL/GenBank/DDBJ databases">
        <title>Adaptive evolution of stress response genes in parasites aligns with host niche diversity.</title>
        <authorList>
            <person name="Hahn C."/>
            <person name="Resl P."/>
        </authorList>
    </citation>
    <scope>NUCLEOTIDE SEQUENCE [LARGE SCALE GENOMIC DNA]</scope>
    <source>
        <strain evidence="2">EGGRZ-B1_66</strain>
        <tissue evidence="2">Body</tissue>
    </source>
</reference>
<feature type="region of interest" description="Disordered" evidence="1">
    <location>
        <begin position="21"/>
        <end position="176"/>
    </location>
</feature>
<dbReference type="EMBL" id="JBJKFK010001550">
    <property type="protein sequence ID" value="KAL3312787.1"/>
    <property type="molecule type" value="Genomic_DNA"/>
</dbReference>
<accession>A0ABD2Q0R9</accession>
<protein>
    <submittedName>
        <fullName evidence="2">Uncharacterized protein</fullName>
    </submittedName>
</protein>
<evidence type="ECO:0000313" key="2">
    <source>
        <dbReference type="EMBL" id="KAL3312787.1"/>
    </source>
</evidence>
<name>A0ABD2Q0R9_9PLAT</name>
<feature type="compositionally biased region" description="Polar residues" evidence="1">
    <location>
        <begin position="32"/>
        <end position="47"/>
    </location>
</feature>
<dbReference type="AlphaFoldDB" id="A0ABD2Q0R9"/>
<evidence type="ECO:0000313" key="3">
    <source>
        <dbReference type="Proteomes" id="UP001626550"/>
    </source>
</evidence>
<gene>
    <name evidence="2" type="ORF">Ciccas_008618</name>
</gene>
<comment type="caution">
    <text evidence="2">The sequence shown here is derived from an EMBL/GenBank/DDBJ whole genome shotgun (WGS) entry which is preliminary data.</text>
</comment>
<sequence>MKPKVQDVMEFPTLETAAKEENVKVKPEPENQNAWKTVSVRNETDSYQPGGYRPRVYEDKGGSFNRRRKDNQPELEGDWTRGKTINSSQPMRRDVDNLDASGFVRGGPKTMQDRPARFSERTFSPKGPRNSVPDDSNGWTRGNVIQSSQVNNAFQRNDDPIDMRQEAQANEYSMRHKNRFEALSELN</sequence>
<keyword evidence="3" id="KW-1185">Reference proteome</keyword>
<organism evidence="2 3">
    <name type="scientific">Cichlidogyrus casuarinus</name>
    <dbReference type="NCBI Taxonomy" id="1844966"/>
    <lineage>
        <taxon>Eukaryota</taxon>
        <taxon>Metazoa</taxon>
        <taxon>Spiralia</taxon>
        <taxon>Lophotrochozoa</taxon>
        <taxon>Platyhelminthes</taxon>
        <taxon>Monogenea</taxon>
        <taxon>Monopisthocotylea</taxon>
        <taxon>Dactylogyridea</taxon>
        <taxon>Ancyrocephalidae</taxon>
        <taxon>Cichlidogyrus</taxon>
    </lineage>
</organism>
<feature type="compositionally biased region" description="Basic and acidic residues" evidence="1">
    <location>
        <begin position="156"/>
        <end position="165"/>
    </location>
</feature>
<proteinExistence type="predicted"/>